<accession>A0ABX0BZJ2</accession>
<gene>
    <name evidence="1" type="ORF">G3I59_36810</name>
</gene>
<dbReference type="RefSeq" id="WP_067594254.1">
    <property type="nucleotide sequence ID" value="NZ_JAAGNC010000188.1"/>
</dbReference>
<protein>
    <recommendedName>
        <fullName evidence="3">Helix-turn-helix domain-containing protein</fullName>
    </recommendedName>
</protein>
<organism evidence="1 2">
    <name type="scientific">Amycolatopsis rubida</name>
    <dbReference type="NCBI Taxonomy" id="112413"/>
    <lineage>
        <taxon>Bacteria</taxon>
        <taxon>Bacillati</taxon>
        <taxon>Actinomycetota</taxon>
        <taxon>Actinomycetes</taxon>
        <taxon>Pseudonocardiales</taxon>
        <taxon>Pseudonocardiaceae</taxon>
        <taxon>Amycolatopsis</taxon>
    </lineage>
</organism>
<name>A0ABX0BZJ2_9PSEU</name>
<proteinExistence type="predicted"/>
<dbReference type="Proteomes" id="UP000470404">
    <property type="component" value="Unassembled WGS sequence"/>
</dbReference>
<evidence type="ECO:0000313" key="2">
    <source>
        <dbReference type="Proteomes" id="UP000470404"/>
    </source>
</evidence>
<keyword evidence="2" id="KW-1185">Reference proteome</keyword>
<reference evidence="1 2" key="1">
    <citation type="submission" date="2020-01" db="EMBL/GenBank/DDBJ databases">
        <title>Insect and environment-associated Actinomycetes.</title>
        <authorList>
            <person name="Currrie C."/>
            <person name="Chevrette M."/>
            <person name="Carlson C."/>
            <person name="Stubbendieck R."/>
            <person name="Wendt-Pienkowski E."/>
        </authorList>
    </citation>
    <scope>NUCLEOTIDE SEQUENCE [LARGE SCALE GENOMIC DNA]</scope>
    <source>
        <strain evidence="1 2">SID8386</strain>
    </source>
</reference>
<comment type="caution">
    <text evidence="1">The sequence shown here is derived from an EMBL/GenBank/DDBJ whole genome shotgun (WGS) entry which is preliminary data.</text>
</comment>
<evidence type="ECO:0000313" key="1">
    <source>
        <dbReference type="EMBL" id="NEC61012.1"/>
    </source>
</evidence>
<sequence length="327" mass="36456">MTTRTDEDSEVRCLLGCRTRTGEAFRAQHGYRTCDPCADELRADIQELARLYPELIRAAVPGGNSAGGRVSPGYGPRSPARDAVLALTDRRTRAEDEGDPHSVLEILSSWADNVRKDTGHGLPDATARREGQLLVSWLDFTAHQPWAGKLDTSLEQLREEIAEQLGLSTRTVRGESAFLVEWFDYITRQYWVGDFADEVRTLLASVRTATGTAESSLPVGTCPAPDETTGQPCGTRLRVRADADRIICPRCRTRWPRDRWDELSDAQGTPVSDVAALSAWLTVPAGTLRRWRSEDGWTNHGSRRRPLYERNAVLESWQRRRGALLAG</sequence>
<evidence type="ECO:0008006" key="3">
    <source>
        <dbReference type="Google" id="ProtNLM"/>
    </source>
</evidence>
<dbReference type="EMBL" id="JAAGNC010000188">
    <property type="protein sequence ID" value="NEC61012.1"/>
    <property type="molecule type" value="Genomic_DNA"/>
</dbReference>